<dbReference type="EMBL" id="CAJVQB010012624">
    <property type="protein sequence ID" value="CAG8756869.1"/>
    <property type="molecule type" value="Genomic_DNA"/>
</dbReference>
<evidence type="ECO:0000313" key="2">
    <source>
        <dbReference type="EMBL" id="CAG8756869.1"/>
    </source>
</evidence>
<accession>A0ABN7VEH8</accession>
<gene>
    <name evidence="2" type="ORF">GMARGA_LOCUS17015</name>
</gene>
<reference evidence="2 3" key="1">
    <citation type="submission" date="2021-06" db="EMBL/GenBank/DDBJ databases">
        <authorList>
            <person name="Kallberg Y."/>
            <person name="Tangrot J."/>
            <person name="Rosling A."/>
        </authorList>
    </citation>
    <scope>NUCLEOTIDE SEQUENCE [LARGE SCALE GENOMIC DNA]</scope>
    <source>
        <strain evidence="2 3">120-4 pot B 10/14</strain>
    </source>
</reference>
<keyword evidence="3" id="KW-1185">Reference proteome</keyword>
<comment type="caution">
    <text evidence="2">The sequence shown here is derived from an EMBL/GenBank/DDBJ whole genome shotgun (WGS) entry which is preliminary data.</text>
</comment>
<protein>
    <submittedName>
        <fullName evidence="2">16907_t:CDS:1</fullName>
    </submittedName>
</protein>
<organism evidence="2 3">
    <name type="scientific">Gigaspora margarita</name>
    <dbReference type="NCBI Taxonomy" id="4874"/>
    <lineage>
        <taxon>Eukaryota</taxon>
        <taxon>Fungi</taxon>
        <taxon>Fungi incertae sedis</taxon>
        <taxon>Mucoromycota</taxon>
        <taxon>Glomeromycotina</taxon>
        <taxon>Glomeromycetes</taxon>
        <taxon>Diversisporales</taxon>
        <taxon>Gigasporaceae</taxon>
        <taxon>Gigaspora</taxon>
    </lineage>
</organism>
<evidence type="ECO:0000313" key="3">
    <source>
        <dbReference type="Proteomes" id="UP000789901"/>
    </source>
</evidence>
<evidence type="ECO:0000256" key="1">
    <source>
        <dbReference type="SAM" id="MobiDB-lite"/>
    </source>
</evidence>
<feature type="compositionally biased region" description="Basic and acidic residues" evidence="1">
    <location>
        <begin position="149"/>
        <end position="163"/>
    </location>
</feature>
<sequence length="270" mass="30381">MSLKSTKSEALLQISSSLTQYLPSDITQNVCTSNSLITEQDLRDELTMDNPFSRQNLKKDTPRRYYITNATNPWVTPSTSEIYAEQISTESNISYNKMERTPVGLEGLTDDCFFENIDNMIRLSEQKTKDRNLYGSDKEMEVEPSDSSKNTKEEITHKEKEETPIVASVSPDIEMVAESADPLRDELADLYGNAGDKGTLPPVAAETNTSVGDMQASMLSQVTNIELDNFKVLKNKAAYLDVTEATHRELEDLRTQLNKATELVSENWCR</sequence>
<name>A0ABN7VEH8_GIGMA</name>
<feature type="region of interest" description="Disordered" evidence="1">
    <location>
        <begin position="134"/>
        <end position="163"/>
    </location>
</feature>
<dbReference type="Proteomes" id="UP000789901">
    <property type="component" value="Unassembled WGS sequence"/>
</dbReference>
<proteinExistence type="predicted"/>
<feature type="non-terminal residue" evidence="2">
    <location>
        <position position="270"/>
    </location>
</feature>